<dbReference type="eggNOG" id="ENOG5034B22">
    <property type="taxonomic scope" value="Bacteria"/>
</dbReference>
<dbReference type="STRING" id="762968.HMPREF9441_01110"/>
<evidence type="ECO:0008006" key="4">
    <source>
        <dbReference type="Google" id="ProtNLM"/>
    </source>
</evidence>
<evidence type="ECO:0000313" key="3">
    <source>
        <dbReference type="Proteomes" id="UP000003598"/>
    </source>
</evidence>
<dbReference type="AlphaFoldDB" id="G5SNU8"/>
<dbReference type="GeneID" id="93556738"/>
<dbReference type="EMBL" id="AFFY01000016">
    <property type="protein sequence ID" value="EHH01062.1"/>
    <property type="molecule type" value="Genomic_DNA"/>
</dbReference>
<keyword evidence="1" id="KW-0732">Signal</keyword>
<gene>
    <name evidence="2" type="ORF">HMPREF9441_01110</name>
</gene>
<proteinExistence type="predicted"/>
<dbReference type="PATRIC" id="fig|762968.3.peg.992"/>
<feature type="chain" id="PRO_5003484472" description="DUF4878 domain-containing protein" evidence="1">
    <location>
        <begin position="24"/>
        <end position="169"/>
    </location>
</feature>
<evidence type="ECO:0000313" key="2">
    <source>
        <dbReference type="EMBL" id="EHH01062.1"/>
    </source>
</evidence>
<feature type="signal peptide" evidence="1">
    <location>
        <begin position="1"/>
        <end position="23"/>
    </location>
</feature>
<sequence>MKIHHLLFPLWMGIIICSVSACADKNKKSSEEQTQTEFEQTLEAKDTIAVKELIDQFFTYVKNKQTDEAILMLYRNDQTEDGTPVSLNNEEMAEVRAMFESIPMAGYEIAYMKFSEYYANEVQCNVIIREAGDGIPPVTTKIFFKPVFYLGNWVLCLTNTEYGDKSLGR</sequence>
<dbReference type="OrthoDB" id="1081016at2"/>
<accession>G5SNU8</accession>
<dbReference type="RefSeq" id="WP_008618605.1">
    <property type="nucleotide sequence ID" value="NZ_JH376592.1"/>
</dbReference>
<dbReference type="PROSITE" id="PS51257">
    <property type="entry name" value="PROKAR_LIPOPROTEIN"/>
    <property type="match status" value="1"/>
</dbReference>
<comment type="caution">
    <text evidence="2">The sequence shown here is derived from an EMBL/GenBank/DDBJ whole genome shotgun (WGS) entry which is preliminary data.</text>
</comment>
<protein>
    <recommendedName>
        <fullName evidence="4">DUF4878 domain-containing protein</fullName>
    </recommendedName>
</protein>
<evidence type="ECO:0000256" key="1">
    <source>
        <dbReference type="SAM" id="SignalP"/>
    </source>
</evidence>
<name>G5SNU8_9BACT</name>
<reference evidence="2 3" key="1">
    <citation type="submission" date="2011-03" db="EMBL/GenBank/DDBJ databases">
        <authorList>
            <person name="Weinstock G."/>
            <person name="Sodergren E."/>
            <person name="Clifton S."/>
            <person name="Fulton L."/>
            <person name="Fulton B."/>
            <person name="Courtney L."/>
            <person name="Fronick C."/>
            <person name="Harrison M."/>
            <person name="Strong C."/>
            <person name="Farmer C."/>
            <person name="Delahaunty K."/>
            <person name="Markovic C."/>
            <person name="Hall O."/>
            <person name="Minx P."/>
            <person name="Tomlinson C."/>
            <person name="Mitreva M."/>
            <person name="Hou S."/>
            <person name="Chen J."/>
            <person name="Wollam A."/>
            <person name="Pepin K.H."/>
            <person name="Johnson M."/>
            <person name="Bhonagiri V."/>
            <person name="Zhang X."/>
            <person name="Suruliraj S."/>
            <person name="Warren W."/>
            <person name="Chinwalla A."/>
            <person name="Mardis E.R."/>
            <person name="Wilson R.K."/>
        </authorList>
    </citation>
    <scope>NUCLEOTIDE SEQUENCE [LARGE SCALE GENOMIC DNA]</scope>
    <source>
        <strain evidence="2 3">YIT 11840</strain>
    </source>
</reference>
<dbReference type="HOGENOM" id="CLU_116703_0_0_10"/>
<dbReference type="Proteomes" id="UP000003598">
    <property type="component" value="Unassembled WGS sequence"/>
</dbReference>
<keyword evidence="3" id="KW-1185">Reference proteome</keyword>
<organism evidence="2 3">
    <name type="scientific">Paraprevotella clara YIT 11840</name>
    <dbReference type="NCBI Taxonomy" id="762968"/>
    <lineage>
        <taxon>Bacteria</taxon>
        <taxon>Pseudomonadati</taxon>
        <taxon>Bacteroidota</taxon>
        <taxon>Bacteroidia</taxon>
        <taxon>Bacteroidales</taxon>
        <taxon>Prevotellaceae</taxon>
        <taxon>Paraprevotella</taxon>
    </lineage>
</organism>